<reference evidence="2 3" key="1">
    <citation type="submission" date="2019-02" db="EMBL/GenBank/DDBJ databases">
        <title>Deep-cultivation of Planctomycetes and their phenomic and genomic characterization uncovers novel biology.</title>
        <authorList>
            <person name="Wiegand S."/>
            <person name="Jogler M."/>
            <person name="Boedeker C."/>
            <person name="Pinto D."/>
            <person name="Vollmers J."/>
            <person name="Rivas-Marin E."/>
            <person name="Kohn T."/>
            <person name="Peeters S.H."/>
            <person name="Heuer A."/>
            <person name="Rast P."/>
            <person name="Oberbeckmann S."/>
            <person name="Bunk B."/>
            <person name="Jeske O."/>
            <person name="Meyerdierks A."/>
            <person name="Storesund J.E."/>
            <person name="Kallscheuer N."/>
            <person name="Luecker S."/>
            <person name="Lage O.M."/>
            <person name="Pohl T."/>
            <person name="Merkel B.J."/>
            <person name="Hornburger P."/>
            <person name="Mueller R.-W."/>
            <person name="Bruemmer F."/>
            <person name="Labrenz M."/>
            <person name="Spormann A.M."/>
            <person name="Op den Camp H."/>
            <person name="Overmann J."/>
            <person name="Amann R."/>
            <person name="Jetten M.S.M."/>
            <person name="Mascher T."/>
            <person name="Medema M.H."/>
            <person name="Devos D.P."/>
            <person name="Kaster A.-K."/>
            <person name="Ovreas L."/>
            <person name="Rohde M."/>
            <person name="Galperin M.Y."/>
            <person name="Jogler C."/>
        </authorList>
    </citation>
    <scope>NUCLEOTIDE SEQUENCE [LARGE SCALE GENOMIC DNA]</scope>
    <source>
        <strain evidence="2 3">Pla133</strain>
    </source>
</reference>
<sequence length="479" mass="49639">MMMSNNHRRTAGGTLAVIAGLVVVVSFAIWALAGAGPGEGGSAVPGAAAASSQPESEAALSPPLAPRAQATATIGTGSASARVAAVVEDEQEVVEAPMSTPPQTAALAGRVVMVDGQPVASVTVRVEGLGLHQAVAGDGSFRIEEAPLGQHRLSVGTGERDGGFELIGPDHFDAGDEAIVLVARVSQVTFTAQDRDGAPALFRSLSLEVTPHDGTPMGGGGAYSSRERSSTTRALPPNCTVRAWAKGSQGIFAGTIETPLDGGALDLVLRSDSEDTATLELRVSGGIERLVEPRVHLRVRGLDAHTYIAAEQALERTMLVPGLAPGRYSLEVSLMQASGTEPEEALALTGLPREFEIEGPGPIPIDAVLAPGALVGLELVPSDSWTAEGGAEGAVTVEVTPQGAERPLEMEWWQVTDAPLIQCAFDMPPVGVRVRSDRSLAPGAYELRVEGEDFQPFIQDFEVGVQGGLVELLVPLVTK</sequence>
<proteinExistence type="predicted"/>
<gene>
    <name evidence="2" type="ORF">Pla133_16860</name>
</gene>
<feature type="region of interest" description="Disordered" evidence="1">
    <location>
        <begin position="212"/>
        <end position="234"/>
    </location>
</feature>
<dbReference type="SUPFAM" id="SSF49452">
    <property type="entry name" value="Starch-binding domain-like"/>
    <property type="match status" value="1"/>
</dbReference>
<dbReference type="EMBL" id="CP036287">
    <property type="protein sequence ID" value="QDU66610.1"/>
    <property type="molecule type" value="Genomic_DNA"/>
</dbReference>
<dbReference type="Proteomes" id="UP000316921">
    <property type="component" value="Chromosome"/>
</dbReference>
<evidence type="ECO:0000256" key="1">
    <source>
        <dbReference type="SAM" id="MobiDB-lite"/>
    </source>
</evidence>
<keyword evidence="3" id="KW-1185">Reference proteome</keyword>
<accession>A0A518BI00</accession>
<name>A0A518BI00_9BACT</name>
<protein>
    <recommendedName>
        <fullName evidence="4">Carboxypeptidase regulatory-like domain-containing protein</fullName>
    </recommendedName>
</protein>
<evidence type="ECO:0008006" key="4">
    <source>
        <dbReference type="Google" id="ProtNLM"/>
    </source>
</evidence>
<evidence type="ECO:0000313" key="2">
    <source>
        <dbReference type="EMBL" id="QDU66610.1"/>
    </source>
</evidence>
<dbReference type="InterPro" id="IPR013784">
    <property type="entry name" value="Carb-bd-like_fold"/>
</dbReference>
<feature type="compositionally biased region" description="Low complexity" evidence="1">
    <location>
        <begin position="44"/>
        <end position="62"/>
    </location>
</feature>
<dbReference type="AlphaFoldDB" id="A0A518BI00"/>
<organism evidence="2 3">
    <name type="scientific">Engelhardtia mirabilis</name>
    <dbReference type="NCBI Taxonomy" id="2528011"/>
    <lineage>
        <taxon>Bacteria</taxon>
        <taxon>Pseudomonadati</taxon>
        <taxon>Planctomycetota</taxon>
        <taxon>Planctomycetia</taxon>
        <taxon>Planctomycetia incertae sedis</taxon>
        <taxon>Engelhardtia</taxon>
    </lineage>
</organism>
<feature type="region of interest" description="Disordered" evidence="1">
    <location>
        <begin position="41"/>
        <end position="62"/>
    </location>
</feature>
<dbReference type="GO" id="GO:0030246">
    <property type="term" value="F:carbohydrate binding"/>
    <property type="evidence" value="ECO:0007669"/>
    <property type="project" value="InterPro"/>
</dbReference>
<dbReference type="KEGG" id="pbap:Pla133_16860"/>
<evidence type="ECO:0000313" key="3">
    <source>
        <dbReference type="Proteomes" id="UP000316921"/>
    </source>
</evidence>